<proteinExistence type="predicted"/>
<evidence type="ECO:0008006" key="5">
    <source>
        <dbReference type="Google" id="ProtNLM"/>
    </source>
</evidence>
<sequence>MADRKGRTMGRRNSVAADGTARHHGTPGNTAAITGLILIGVCGAFLAIGLGGRDAFGSLWFGIVVGLGLFLFGLVRSAGGMKPPGGFGRPPGDTGRD</sequence>
<dbReference type="EMBL" id="BAABEO010000034">
    <property type="protein sequence ID" value="GAA3702730.1"/>
    <property type="molecule type" value="Genomic_DNA"/>
</dbReference>
<evidence type="ECO:0000256" key="2">
    <source>
        <dbReference type="SAM" id="Phobius"/>
    </source>
</evidence>
<reference evidence="4" key="1">
    <citation type="journal article" date="2019" name="Int. J. Syst. Evol. Microbiol.">
        <title>The Global Catalogue of Microorganisms (GCM) 10K type strain sequencing project: providing services to taxonomists for standard genome sequencing and annotation.</title>
        <authorList>
            <consortium name="The Broad Institute Genomics Platform"/>
            <consortium name="The Broad Institute Genome Sequencing Center for Infectious Disease"/>
            <person name="Wu L."/>
            <person name="Ma J."/>
        </authorList>
    </citation>
    <scope>NUCLEOTIDE SEQUENCE [LARGE SCALE GENOMIC DNA]</scope>
    <source>
        <strain evidence="4">JCM 30742</strain>
    </source>
</reference>
<accession>A0ABP7D9J8</accession>
<dbReference type="RefSeq" id="WP_345154305.1">
    <property type="nucleotide sequence ID" value="NZ_BAABEO010000034.1"/>
</dbReference>
<name>A0ABP7D9J8_9MICC</name>
<feature type="transmembrane region" description="Helical" evidence="2">
    <location>
        <begin position="31"/>
        <end position="50"/>
    </location>
</feature>
<feature type="region of interest" description="Disordered" evidence="1">
    <location>
        <begin position="1"/>
        <end position="28"/>
    </location>
</feature>
<keyword evidence="2" id="KW-0472">Membrane</keyword>
<keyword evidence="2" id="KW-0812">Transmembrane</keyword>
<protein>
    <recommendedName>
        <fullName evidence="5">Integral membrane protein</fullName>
    </recommendedName>
</protein>
<evidence type="ECO:0000256" key="1">
    <source>
        <dbReference type="SAM" id="MobiDB-lite"/>
    </source>
</evidence>
<gene>
    <name evidence="3" type="ORF">GCM10023081_43880</name>
</gene>
<feature type="transmembrane region" description="Helical" evidence="2">
    <location>
        <begin position="56"/>
        <end position="75"/>
    </location>
</feature>
<organism evidence="3 4">
    <name type="scientific">Arthrobacter ginkgonis</name>
    <dbReference type="NCBI Taxonomy" id="1630594"/>
    <lineage>
        <taxon>Bacteria</taxon>
        <taxon>Bacillati</taxon>
        <taxon>Actinomycetota</taxon>
        <taxon>Actinomycetes</taxon>
        <taxon>Micrococcales</taxon>
        <taxon>Micrococcaceae</taxon>
        <taxon>Arthrobacter</taxon>
    </lineage>
</organism>
<keyword evidence="2" id="KW-1133">Transmembrane helix</keyword>
<dbReference type="Proteomes" id="UP001500752">
    <property type="component" value="Unassembled WGS sequence"/>
</dbReference>
<evidence type="ECO:0000313" key="4">
    <source>
        <dbReference type="Proteomes" id="UP001500752"/>
    </source>
</evidence>
<evidence type="ECO:0000313" key="3">
    <source>
        <dbReference type="EMBL" id="GAA3702730.1"/>
    </source>
</evidence>
<keyword evidence="4" id="KW-1185">Reference proteome</keyword>
<comment type="caution">
    <text evidence="3">The sequence shown here is derived from an EMBL/GenBank/DDBJ whole genome shotgun (WGS) entry which is preliminary data.</text>
</comment>